<dbReference type="InterPro" id="IPR056785">
    <property type="entry name" value="YkcA/B-like_C"/>
</dbReference>
<dbReference type="Pfam" id="PF24878">
    <property type="entry name" value="YkcB_C"/>
    <property type="match status" value="1"/>
</dbReference>
<keyword evidence="2" id="KW-1003">Cell membrane</keyword>
<dbReference type="AlphaFoldDB" id="W9ARJ6"/>
<reference evidence="11" key="2">
    <citation type="submission" date="2014-03" db="EMBL/GenBank/DDBJ databases">
        <authorList>
            <person name="Urmite Genomes"/>
        </authorList>
    </citation>
    <scope>NUCLEOTIDE SEQUENCE</scope>
    <source>
        <strain evidence="11">DSM 44829</strain>
    </source>
</reference>
<name>W9ARJ6_MYCCO</name>
<evidence type="ECO:0000313" key="12">
    <source>
        <dbReference type="Proteomes" id="UP000028870"/>
    </source>
</evidence>
<evidence type="ECO:0000259" key="10">
    <source>
        <dbReference type="Pfam" id="PF24878"/>
    </source>
</evidence>
<dbReference type="PANTHER" id="PTHR33908:SF3">
    <property type="entry name" value="UNDECAPRENYL PHOSPHATE-ALPHA-4-AMINO-4-DEOXY-L-ARABINOSE ARABINOSYL TRANSFERASE"/>
    <property type="match status" value="1"/>
</dbReference>
<dbReference type="STRING" id="258533.BN977_00301"/>
<accession>W9ARJ6</accession>
<feature type="transmembrane region" description="Helical" evidence="8">
    <location>
        <begin position="352"/>
        <end position="371"/>
    </location>
</feature>
<comment type="subcellular location">
    <subcellularLocation>
        <location evidence="1">Cell membrane</location>
        <topology evidence="1">Multi-pass membrane protein</topology>
    </subcellularLocation>
</comment>
<dbReference type="GO" id="GO:0009103">
    <property type="term" value="P:lipopolysaccharide biosynthetic process"/>
    <property type="evidence" value="ECO:0007669"/>
    <property type="project" value="UniProtKB-ARBA"/>
</dbReference>
<evidence type="ECO:0000259" key="9">
    <source>
        <dbReference type="Pfam" id="PF13231"/>
    </source>
</evidence>
<feature type="transmembrane region" description="Helical" evidence="8">
    <location>
        <begin position="26"/>
        <end position="43"/>
    </location>
</feature>
<evidence type="ECO:0000256" key="6">
    <source>
        <dbReference type="ARBA" id="ARBA00022989"/>
    </source>
</evidence>
<keyword evidence="6 8" id="KW-1133">Transmembrane helix</keyword>
<keyword evidence="3" id="KW-0328">Glycosyltransferase</keyword>
<dbReference type="RefSeq" id="WP_036395912.1">
    <property type="nucleotide sequence ID" value="NZ_CCBB010000001.1"/>
</dbReference>
<feature type="domain" description="Glycosyltransferase RgtA/B/C/D-like" evidence="9">
    <location>
        <begin position="80"/>
        <end position="238"/>
    </location>
</feature>
<dbReference type="PANTHER" id="PTHR33908">
    <property type="entry name" value="MANNOSYLTRANSFERASE YKCB-RELATED"/>
    <property type="match status" value="1"/>
</dbReference>
<dbReference type="InterPro" id="IPR038731">
    <property type="entry name" value="RgtA/B/C-like"/>
</dbReference>
<proteinExistence type="predicted"/>
<evidence type="ECO:0000256" key="7">
    <source>
        <dbReference type="ARBA" id="ARBA00023136"/>
    </source>
</evidence>
<feature type="transmembrane region" description="Helical" evidence="8">
    <location>
        <begin position="321"/>
        <end position="340"/>
    </location>
</feature>
<gene>
    <name evidence="11" type="ORF">BN977_00301</name>
</gene>
<reference evidence="11" key="1">
    <citation type="submission" date="2014-03" db="EMBL/GenBank/DDBJ databases">
        <title>Draft Genome Sequence of Mycobacterium cosmeticum DSM 44829.</title>
        <authorList>
            <person name="Croce O."/>
            <person name="Robert C."/>
            <person name="Raoult D."/>
            <person name="Drancourt M."/>
        </authorList>
    </citation>
    <scope>NUCLEOTIDE SEQUENCE [LARGE SCALE GENOMIC DNA]</scope>
    <source>
        <strain evidence="11">DSM 44829</strain>
    </source>
</reference>
<evidence type="ECO:0000256" key="8">
    <source>
        <dbReference type="SAM" id="Phobius"/>
    </source>
</evidence>
<dbReference type="GO" id="GO:0005886">
    <property type="term" value="C:plasma membrane"/>
    <property type="evidence" value="ECO:0007669"/>
    <property type="project" value="UniProtKB-SubCell"/>
</dbReference>
<keyword evidence="12" id="KW-1185">Reference proteome</keyword>
<dbReference type="Proteomes" id="UP000028870">
    <property type="component" value="Unassembled WGS sequence"/>
</dbReference>
<dbReference type="GO" id="GO:0016763">
    <property type="term" value="F:pentosyltransferase activity"/>
    <property type="evidence" value="ECO:0007669"/>
    <property type="project" value="TreeGrafter"/>
</dbReference>
<keyword evidence="7 8" id="KW-0472">Membrane</keyword>
<protein>
    <submittedName>
        <fullName evidence="11">PMT family glycosyltransferase, 4-amino-4-deoxy-L-arabinose transferase</fullName>
    </submittedName>
</protein>
<keyword evidence="4" id="KW-0808">Transferase</keyword>
<feature type="transmembrane region" description="Helical" evidence="8">
    <location>
        <begin position="202"/>
        <end position="221"/>
    </location>
</feature>
<evidence type="ECO:0000256" key="4">
    <source>
        <dbReference type="ARBA" id="ARBA00022679"/>
    </source>
</evidence>
<feature type="domain" description="Putative mannosyltransferase YkcA/B-like C-terminal" evidence="10">
    <location>
        <begin position="529"/>
        <end position="613"/>
    </location>
</feature>
<feature type="transmembrane region" description="Helical" evidence="8">
    <location>
        <begin position="228"/>
        <end position="249"/>
    </location>
</feature>
<dbReference type="Pfam" id="PF13231">
    <property type="entry name" value="PMT_2"/>
    <property type="match status" value="1"/>
</dbReference>
<evidence type="ECO:0000256" key="3">
    <source>
        <dbReference type="ARBA" id="ARBA00022676"/>
    </source>
</evidence>
<dbReference type="eggNOG" id="COG1807">
    <property type="taxonomic scope" value="Bacteria"/>
</dbReference>
<feature type="transmembrane region" description="Helical" evidence="8">
    <location>
        <begin position="155"/>
        <end position="173"/>
    </location>
</feature>
<evidence type="ECO:0000313" key="11">
    <source>
        <dbReference type="EMBL" id="CDO05527.1"/>
    </source>
</evidence>
<dbReference type="InterPro" id="IPR050297">
    <property type="entry name" value="LipidA_mod_glycosyltrf_83"/>
</dbReference>
<evidence type="ECO:0000256" key="2">
    <source>
        <dbReference type="ARBA" id="ARBA00022475"/>
    </source>
</evidence>
<dbReference type="EMBL" id="CCBB010000001">
    <property type="protein sequence ID" value="CDO05527.1"/>
    <property type="molecule type" value="Genomic_DNA"/>
</dbReference>
<comment type="caution">
    <text evidence="11">The sequence shown here is derived from an EMBL/GenBank/DDBJ whole genome shotgun (WGS) entry which is preliminary data.</text>
</comment>
<dbReference type="GO" id="GO:0010041">
    <property type="term" value="P:response to iron(III) ion"/>
    <property type="evidence" value="ECO:0007669"/>
    <property type="project" value="TreeGrafter"/>
</dbReference>
<feature type="transmembrane region" description="Helical" evidence="8">
    <location>
        <begin position="104"/>
        <end position="122"/>
    </location>
</feature>
<evidence type="ECO:0000256" key="5">
    <source>
        <dbReference type="ARBA" id="ARBA00022692"/>
    </source>
</evidence>
<keyword evidence="5 8" id="KW-0812">Transmembrane</keyword>
<organism evidence="11 12">
    <name type="scientific">Mycolicibacterium cosmeticum</name>
    <dbReference type="NCBI Taxonomy" id="258533"/>
    <lineage>
        <taxon>Bacteria</taxon>
        <taxon>Bacillati</taxon>
        <taxon>Actinomycetota</taxon>
        <taxon>Actinomycetes</taxon>
        <taxon>Mycobacteriales</taxon>
        <taxon>Mycobacteriaceae</taxon>
        <taxon>Mycolicibacterium</taxon>
    </lineage>
</organism>
<feature type="transmembrane region" description="Helical" evidence="8">
    <location>
        <begin position="377"/>
        <end position="397"/>
    </location>
</feature>
<sequence length="632" mass="65432">MTVTDTRPAARLLLGEPTQARWERPGLLALLAGTAVLYLWGLGSNGWANSYYAAAAQAGTQSWKALFFGSFDAGNAITVDKPPAAMWVMGLSGRLFGFSEFTMLLPQALMGVAAVAVLYATVRRCSGPGAGLIAGAALALTPVATSMFRYNNPDALLVLLLVIAAYCTVRAIGTASVANMTKWMALTGGAVGFAFLTKMLQAFLVLPGLGLAFLIAGGATLGRRVGAVAVGVVAMVFSAGWYIALVGLWPADARPYIAGSTDNSLLQLALGYNGIQRITGNNQPGGGGGHFPGGGPGGRNVFFGGEPGLGRLFNDFMGTEVSWLLPAALIGLVATVWFTRRSPRTGKVRAQLILWAGWLVVTGAVFCFMDGTVHPYYAVALAPAVAALLGISVAELWEGRQFPVPRLVLAVMLAGTGVWTFVLLDRTPDWWPAVRWIVLVGSVLVAVVLAVRVHKLGRATAAVATAALLFGFAGSTVYSISTVANGHSGGPMPVSGPARAGGGDFGPPGGWGKEKDETALRALITGLDNRWAAATIGSMQASGLELATGASIMSIGGFAGGDNAPTLEQFQHYVTDGQVRYFIAADRGPGGHGGPGSDKDSAGSQISAWVAQHYAKLDVGGTTVYDLSKPLT</sequence>
<evidence type="ECO:0000256" key="1">
    <source>
        <dbReference type="ARBA" id="ARBA00004651"/>
    </source>
</evidence>
<feature type="transmembrane region" description="Helical" evidence="8">
    <location>
        <begin position="430"/>
        <end position="451"/>
    </location>
</feature>
<feature type="transmembrane region" description="Helical" evidence="8">
    <location>
        <begin position="463"/>
        <end position="481"/>
    </location>
</feature>
<dbReference type="OrthoDB" id="5241882at2"/>
<feature type="transmembrane region" description="Helical" evidence="8">
    <location>
        <begin position="404"/>
        <end position="424"/>
    </location>
</feature>